<dbReference type="Proteomes" id="UP000830198">
    <property type="component" value="Chromosome"/>
</dbReference>
<accession>A0ABY4IAG5</accession>
<dbReference type="EMBL" id="CP095855">
    <property type="protein sequence ID" value="UPK71671.1"/>
    <property type="molecule type" value="Genomic_DNA"/>
</dbReference>
<evidence type="ECO:0000313" key="2">
    <source>
        <dbReference type="Proteomes" id="UP000830198"/>
    </source>
</evidence>
<organism evidence="1 2">
    <name type="scientific">Chitinophaga filiformis</name>
    <name type="common">Myxococcus filiformis</name>
    <name type="synonym">Flexibacter filiformis</name>
    <dbReference type="NCBI Taxonomy" id="104663"/>
    <lineage>
        <taxon>Bacteria</taxon>
        <taxon>Pseudomonadati</taxon>
        <taxon>Bacteroidota</taxon>
        <taxon>Chitinophagia</taxon>
        <taxon>Chitinophagales</taxon>
        <taxon>Chitinophagaceae</taxon>
        <taxon>Chitinophaga</taxon>
    </lineage>
</organism>
<protein>
    <submittedName>
        <fullName evidence="1">Uncharacterized protein</fullName>
    </submittedName>
</protein>
<dbReference type="RefSeq" id="WP_247813788.1">
    <property type="nucleotide sequence ID" value="NZ_CP095855.1"/>
</dbReference>
<name>A0ABY4IAG5_CHIFI</name>
<reference evidence="1 2" key="1">
    <citation type="submission" date="2022-04" db="EMBL/GenBank/DDBJ databases">
        <title>The arsenic-methylating capacity of Chitinophaga filiformis YT5 during chitin decomposition.</title>
        <authorList>
            <person name="Chen G."/>
            <person name="Liang Y."/>
        </authorList>
    </citation>
    <scope>NUCLEOTIDE SEQUENCE [LARGE SCALE GENOMIC DNA]</scope>
    <source>
        <strain evidence="1 2">YT5</strain>
    </source>
</reference>
<sequence length="181" mass="21107">MDYVFHGSGVQHLQTIEPQYSLLLKEHVIYASADLYIASLFLDKTGGDYFCSILMDAGSRSPYLIERIENGIQLRYQKKKGSIYVLNKQDFKSREDIWKGEMISDHPVVPVKEIMIDDIATYIFTLSELKKINIIPFSERHKYVHEDDTDLRELFRQEMKAAPTDHRLMQLVSKYHPGFTT</sequence>
<evidence type="ECO:0000313" key="1">
    <source>
        <dbReference type="EMBL" id="UPK71671.1"/>
    </source>
</evidence>
<gene>
    <name evidence="1" type="ORF">MYF79_10300</name>
</gene>
<keyword evidence="2" id="KW-1185">Reference proteome</keyword>
<proteinExistence type="predicted"/>